<dbReference type="GO" id="GO:0005992">
    <property type="term" value="P:trehalose biosynthetic process"/>
    <property type="evidence" value="ECO:0007669"/>
    <property type="project" value="UniProtKB-UniPathway"/>
</dbReference>
<organism evidence="7 8">
    <name type="scientific">Microbacterium terrae</name>
    <dbReference type="NCBI Taxonomy" id="69369"/>
    <lineage>
        <taxon>Bacteria</taxon>
        <taxon>Bacillati</taxon>
        <taxon>Actinomycetota</taxon>
        <taxon>Actinomycetes</taxon>
        <taxon>Micrococcales</taxon>
        <taxon>Microbacteriaceae</taxon>
        <taxon>Microbacterium</taxon>
    </lineage>
</organism>
<keyword evidence="8" id="KW-1185">Reference proteome</keyword>
<dbReference type="OrthoDB" id="9816160at2"/>
<dbReference type="UniPathway" id="UPA00299"/>
<dbReference type="Gene3D" id="3.30.70.1020">
    <property type="entry name" value="Trehalose-6-phosphate phosphatase related protein, domain 2"/>
    <property type="match status" value="1"/>
</dbReference>
<evidence type="ECO:0000256" key="4">
    <source>
        <dbReference type="ARBA" id="ARBA00022801"/>
    </source>
</evidence>
<keyword evidence="6" id="KW-0460">Magnesium</keyword>
<dbReference type="PANTHER" id="PTHR43768">
    <property type="entry name" value="TREHALOSE 6-PHOSPHATE PHOSPHATASE"/>
    <property type="match status" value="1"/>
</dbReference>
<dbReference type="Gene3D" id="3.40.50.1000">
    <property type="entry name" value="HAD superfamily/HAD-like"/>
    <property type="match status" value="1"/>
</dbReference>
<gene>
    <name evidence="7" type="primary">otsB</name>
    <name evidence="7" type="ORF">RS81_02397</name>
</gene>
<evidence type="ECO:0000256" key="6">
    <source>
        <dbReference type="RuleBase" id="RU361117"/>
    </source>
</evidence>
<keyword evidence="6" id="KW-0479">Metal-binding</keyword>
<evidence type="ECO:0000313" key="8">
    <source>
        <dbReference type="Proteomes" id="UP000033956"/>
    </source>
</evidence>
<accession>A0A0M2H3Q4</accession>
<sequence>MTGITETEAIARVADTGILLVALDFDGTLSPLVDEPMQARMLPEARTALDALLAAPDTIVALVSGRSLGDLRVIAEHDDASPILLAGSHGAEFWIPGEGDVTHADAPEDARLRDELRAHAEAATAHLDGVWIEPKTFGFGVHTRKLSPADAEEANRLVDTLVAAEAPHWRRRTGHNIIEYAFRHEGKDSAVAELRERVGATAVLFAGDDVTDEDALRSLGPADLGVLVGDRDSAASVKVADIAALAELLERLAGARSARASSAGE</sequence>
<name>A0A0M2H3Q4_9MICO</name>
<dbReference type="InterPro" id="IPR036412">
    <property type="entry name" value="HAD-like_sf"/>
</dbReference>
<dbReference type="AlphaFoldDB" id="A0A0M2H3Q4"/>
<dbReference type="Proteomes" id="UP000033956">
    <property type="component" value="Unassembled WGS sequence"/>
</dbReference>
<dbReference type="PATRIC" id="fig|92835.4.peg.2429"/>
<comment type="similarity">
    <text evidence="3 6">Belongs to the trehalose phosphatase family.</text>
</comment>
<evidence type="ECO:0000256" key="5">
    <source>
        <dbReference type="ARBA" id="ARBA00024179"/>
    </source>
</evidence>
<dbReference type="NCBIfam" id="TIGR01484">
    <property type="entry name" value="HAD-SF-IIB"/>
    <property type="match status" value="1"/>
</dbReference>
<comment type="cofactor">
    <cofactor evidence="6">
        <name>Mg(2+)</name>
        <dbReference type="ChEBI" id="CHEBI:18420"/>
    </cofactor>
</comment>
<evidence type="ECO:0000256" key="1">
    <source>
        <dbReference type="ARBA" id="ARBA00000500"/>
    </source>
</evidence>
<dbReference type="InterPro" id="IPR023214">
    <property type="entry name" value="HAD_sf"/>
</dbReference>
<dbReference type="GO" id="GO:0046872">
    <property type="term" value="F:metal ion binding"/>
    <property type="evidence" value="ECO:0007669"/>
    <property type="project" value="UniProtKB-KW"/>
</dbReference>
<protein>
    <recommendedName>
        <fullName evidence="6">Trehalose 6-phosphate phosphatase</fullName>
        <ecNumber evidence="6">3.1.3.12</ecNumber>
    </recommendedName>
</protein>
<dbReference type="EMBL" id="JYIZ01000053">
    <property type="protein sequence ID" value="KJL38985.1"/>
    <property type="molecule type" value="Genomic_DNA"/>
</dbReference>
<evidence type="ECO:0000256" key="2">
    <source>
        <dbReference type="ARBA" id="ARBA00005199"/>
    </source>
</evidence>
<dbReference type="GO" id="GO:0004805">
    <property type="term" value="F:trehalose-phosphatase activity"/>
    <property type="evidence" value="ECO:0007669"/>
    <property type="project" value="UniProtKB-EC"/>
</dbReference>
<evidence type="ECO:0000256" key="3">
    <source>
        <dbReference type="ARBA" id="ARBA00008770"/>
    </source>
</evidence>
<proteinExistence type="inferred from homology"/>
<dbReference type="STRING" id="92835.RS81_02397"/>
<keyword evidence="4 6" id="KW-0378">Hydrolase</keyword>
<evidence type="ECO:0000313" key="7">
    <source>
        <dbReference type="EMBL" id="KJL38985.1"/>
    </source>
</evidence>
<dbReference type="InterPro" id="IPR044651">
    <property type="entry name" value="OTSB-like"/>
</dbReference>
<comment type="catalytic activity">
    <reaction evidence="1 6">
        <text>alpha,alpha-trehalose 6-phosphate + H2O = alpha,alpha-trehalose + phosphate</text>
        <dbReference type="Rhea" id="RHEA:23420"/>
        <dbReference type="ChEBI" id="CHEBI:15377"/>
        <dbReference type="ChEBI" id="CHEBI:16551"/>
        <dbReference type="ChEBI" id="CHEBI:43474"/>
        <dbReference type="ChEBI" id="CHEBI:58429"/>
        <dbReference type="EC" id="3.1.3.12"/>
    </reaction>
</comment>
<comment type="function">
    <text evidence="5 6">Removes the phosphate from trehalose 6-phosphate to produce free trehalose.</text>
</comment>
<dbReference type="Pfam" id="PF02358">
    <property type="entry name" value="Trehalose_PPase"/>
    <property type="match status" value="1"/>
</dbReference>
<dbReference type="EC" id="3.1.3.12" evidence="6"/>
<dbReference type="InterPro" id="IPR003337">
    <property type="entry name" value="Trehalose_PPase"/>
</dbReference>
<dbReference type="NCBIfam" id="TIGR00685">
    <property type="entry name" value="T6PP"/>
    <property type="match status" value="1"/>
</dbReference>
<comment type="pathway">
    <text evidence="2 6">Glycan biosynthesis; trehalose biosynthesis.</text>
</comment>
<dbReference type="PANTHER" id="PTHR43768:SF3">
    <property type="entry name" value="TREHALOSE 6-PHOSPHATE PHOSPHATASE"/>
    <property type="match status" value="1"/>
</dbReference>
<comment type="caution">
    <text evidence="7">The sequence shown here is derived from an EMBL/GenBank/DDBJ whole genome shotgun (WGS) entry which is preliminary data.</text>
</comment>
<dbReference type="InterPro" id="IPR006379">
    <property type="entry name" value="HAD-SF_hydro_IIB"/>
</dbReference>
<reference evidence="7 8" key="1">
    <citation type="submission" date="2015-02" db="EMBL/GenBank/DDBJ databases">
        <title>Draft genome sequences of ten Microbacterium spp. with emphasis on heavy metal contaminated environments.</title>
        <authorList>
            <person name="Corretto E."/>
        </authorList>
    </citation>
    <scope>NUCLEOTIDE SEQUENCE [LARGE SCALE GENOMIC DNA]</scope>
    <source>
        <strain evidence="7 8">DSM 12510</strain>
    </source>
</reference>
<dbReference type="SUPFAM" id="SSF56784">
    <property type="entry name" value="HAD-like"/>
    <property type="match status" value="1"/>
</dbReference>